<protein>
    <submittedName>
        <fullName evidence="1">Uncharacterized protein</fullName>
    </submittedName>
</protein>
<accession>A0ABQ0YIB7</accession>
<sequence length="154" mass="17229">MADSTDLPEITTWDGMIDWLVESFTGQPAGLIIDLGPSDYAYFDGDHGSVDEPVVCAQLHVLADGVLMVRRSRAVLDRLRLDTHAVDALERDRWFFDDPFDDCTDGYLFTRDIALAADTCVSWFRDVPGGPSLEEIGCSYEFPDTLPPRRQPTI</sequence>
<dbReference type="RefSeq" id="WP_043802129.1">
    <property type="nucleotide sequence ID" value="NZ_BAAAYP010000052.1"/>
</dbReference>
<name>A0ABQ0YIB7_9NOCA</name>
<gene>
    <name evidence="1" type="ORF">RAJCM14343_1477</name>
</gene>
<comment type="caution">
    <text evidence="1">The sequence shown here is derived from an EMBL/GenBank/DDBJ whole genome shotgun (WGS) entry which is preliminary data.</text>
</comment>
<reference evidence="1 2" key="1">
    <citation type="journal article" date="2018" name="Biodegradation">
        <title>1,4-Dioxane degradation characteristics of Rhodococcus aetherivorans JCM 14343.</title>
        <authorList>
            <person name="Inoue D."/>
            <person name="Tsunoda T."/>
            <person name="Yamamoto N."/>
            <person name="Ike M."/>
            <person name="Sei K."/>
        </authorList>
    </citation>
    <scope>NUCLEOTIDE SEQUENCE [LARGE SCALE GENOMIC DNA]</scope>
    <source>
        <strain evidence="1 2">JCM 14343</strain>
    </source>
</reference>
<evidence type="ECO:0000313" key="2">
    <source>
        <dbReference type="Proteomes" id="UP000325466"/>
    </source>
</evidence>
<organism evidence="1 2">
    <name type="scientific">Rhodococcus aetherivorans</name>
    <dbReference type="NCBI Taxonomy" id="191292"/>
    <lineage>
        <taxon>Bacteria</taxon>
        <taxon>Bacillati</taxon>
        <taxon>Actinomycetota</taxon>
        <taxon>Actinomycetes</taxon>
        <taxon>Mycobacteriales</taxon>
        <taxon>Nocardiaceae</taxon>
        <taxon>Rhodococcus</taxon>
    </lineage>
</organism>
<dbReference type="Proteomes" id="UP000325466">
    <property type="component" value="Unassembled WGS sequence"/>
</dbReference>
<proteinExistence type="predicted"/>
<dbReference type="EMBL" id="BLAH01000053">
    <property type="protein sequence ID" value="GES36226.1"/>
    <property type="molecule type" value="Genomic_DNA"/>
</dbReference>
<keyword evidence="2" id="KW-1185">Reference proteome</keyword>
<evidence type="ECO:0000313" key="1">
    <source>
        <dbReference type="EMBL" id="GES36226.1"/>
    </source>
</evidence>